<keyword evidence="2" id="KW-0238">DNA-binding</keyword>
<dbReference type="PANTHER" id="PTHR30136">
    <property type="entry name" value="HELIX-TURN-HELIX TRANSCRIPTIONAL REGULATOR, ICLR FAMILY"/>
    <property type="match status" value="1"/>
</dbReference>
<dbReference type="InterPro" id="IPR036390">
    <property type="entry name" value="WH_DNA-bd_sf"/>
</dbReference>
<evidence type="ECO:0000256" key="2">
    <source>
        <dbReference type="ARBA" id="ARBA00023125"/>
    </source>
</evidence>
<dbReference type="PROSITE" id="PS51078">
    <property type="entry name" value="ICLR_ED"/>
    <property type="match status" value="1"/>
</dbReference>
<gene>
    <name evidence="6" type="ORF">GL286_18610</name>
</gene>
<reference evidence="6 7" key="1">
    <citation type="submission" date="2019-11" db="EMBL/GenBank/DDBJ databases">
        <authorList>
            <person name="Dong K."/>
        </authorList>
    </citation>
    <scope>NUCLEOTIDE SEQUENCE [LARGE SCALE GENOMIC DNA]</scope>
    <source>
        <strain evidence="6 7">NBRC 111993</strain>
    </source>
</reference>
<dbReference type="PROSITE" id="PS51077">
    <property type="entry name" value="HTH_ICLR"/>
    <property type="match status" value="1"/>
</dbReference>
<keyword evidence="7" id="KW-1185">Reference proteome</keyword>
<evidence type="ECO:0000259" key="4">
    <source>
        <dbReference type="PROSITE" id="PS51077"/>
    </source>
</evidence>
<dbReference type="Gene3D" id="3.30.450.40">
    <property type="match status" value="1"/>
</dbReference>
<accession>A0A6L6JGN1</accession>
<dbReference type="Proteomes" id="UP000478183">
    <property type="component" value="Unassembled WGS sequence"/>
</dbReference>
<evidence type="ECO:0000313" key="7">
    <source>
        <dbReference type="Proteomes" id="UP000478183"/>
    </source>
</evidence>
<name>A0A6L6JGN1_9RHOB</name>
<dbReference type="InterPro" id="IPR050707">
    <property type="entry name" value="HTH_MetabolicPath_Reg"/>
</dbReference>
<dbReference type="InterPro" id="IPR029016">
    <property type="entry name" value="GAF-like_dom_sf"/>
</dbReference>
<evidence type="ECO:0000256" key="3">
    <source>
        <dbReference type="ARBA" id="ARBA00023163"/>
    </source>
</evidence>
<dbReference type="GO" id="GO:0003700">
    <property type="term" value="F:DNA-binding transcription factor activity"/>
    <property type="evidence" value="ECO:0007669"/>
    <property type="project" value="TreeGrafter"/>
</dbReference>
<protein>
    <submittedName>
        <fullName evidence="6">Helix-turn-helix domain-containing protein</fullName>
    </submittedName>
</protein>
<dbReference type="PANTHER" id="PTHR30136:SF35">
    <property type="entry name" value="HTH-TYPE TRANSCRIPTIONAL REGULATOR RV1719"/>
    <property type="match status" value="1"/>
</dbReference>
<dbReference type="Pfam" id="PF09339">
    <property type="entry name" value="HTH_IclR"/>
    <property type="match status" value="1"/>
</dbReference>
<feature type="domain" description="HTH iclR-type" evidence="4">
    <location>
        <begin position="10"/>
        <end position="72"/>
    </location>
</feature>
<dbReference type="SUPFAM" id="SSF46785">
    <property type="entry name" value="Winged helix' DNA-binding domain"/>
    <property type="match status" value="1"/>
</dbReference>
<dbReference type="OrthoDB" id="8357778at2"/>
<proteinExistence type="predicted"/>
<keyword evidence="1" id="KW-0805">Transcription regulation</keyword>
<dbReference type="InterPro" id="IPR036388">
    <property type="entry name" value="WH-like_DNA-bd_sf"/>
</dbReference>
<evidence type="ECO:0000313" key="6">
    <source>
        <dbReference type="EMBL" id="MTH79727.1"/>
    </source>
</evidence>
<dbReference type="Pfam" id="PF01614">
    <property type="entry name" value="IclR_C"/>
    <property type="match status" value="1"/>
</dbReference>
<dbReference type="RefSeq" id="WP_155097079.1">
    <property type="nucleotide sequence ID" value="NZ_WMIE01000019.1"/>
</dbReference>
<dbReference type="Gene3D" id="1.10.10.10">
    <property type="entry name" value="Winged helix-like DNA-binding domain superfamily/Winged helix DNA-binding domain"/>
    <property type="match status" value="1"/>
</dbReference>
<dbReference type="GO" id="GO:0003677">
    <property type="term" value="F:DNA binding"/>
    <property type="evidence" value="ECO:0007669"/>
    <property type="project" value="UniProtKB-KW"/>
</dbReference>
<feature type="domain" description="IclR-ED" evidence="5">
    <location>
        <begin position="73"/>
        <end position="254"/>
    </location>
</feature>
<sequence>MDQSSDPSPAAPSLRNLHILEVVATEARPITATEINAVLGLPKPTIHRLVSNLELEGYLSRHLDGRAYLPGPKLREMMLGVMRAGQHQLPRREVLMRLHEKVGETCNLSIPDGDAMIYVDRVETQWPLRIALKVGSRVPLHATSAGKAALAQMHEPELLRYLAKARLVAHTSQSITDPEALRAEIAAIRERGYSTDSEEFVSGMIAIAVPVRDRSGRFCATVSFHAPMQRLTLEAGRRYVPDLQKAAEELADLI</sequence>
<evidence type="ECO:0000256" key="1">
    <source>
        <dbReference type="ARBA" id="ARBA00023015"/>
    </source>
</evidence>
<dbReference type="AlphaFoldDB" id="A0A6L6JGN1"/>
<dbReference type="EMBL" id="WMIE01000019">
    <property type="protein sequence ID" value="MTH79727.1"/>
    <property type="molecule type" value="Genomic_DNA"/>
</dbReference>
<dbReference type="InterPro" id="IPR005471">
    <property type="entry name" value="Tscrpt_reg_IclR_N"/>
</dbReference>
<dbReference type="GO" id="GO:0045892">
    <property type="term" value="P:negative regulation of DNA-templated transcription"/>
    <property type="evidence" value="ECO:0007669"/>
    <property type="project" value="TreeGrafter"/>
</dbReference>
<dbReference type="SUPFAM" id="SSF55781">
    <property type="entry name" value="GAF domain-like"/>
    <property type="match status" value="1"/>
</dbReference>
<keyword evidence="3" id="KW-0804">Transcription</keyword>
<organism evidence="6 7">
    <name type="scientific">Paracoccus aestuariivivens</name>
    <dbReference type="NCBI Taxonomy" id="1820333"/>
    <lineage>
        <taxon>Bacteria</taxon>
        <taxon>Pseudomonadati</taxon>
        <taxon>Pseudomonadota</taxon>
        <taxon>Alphaproteobacteria</taxon>
        <taxon>Rhodobacterales</taxon>
        <taxon>Paracoccaceae</taxon>
        <taxon>Paracoccus</taxon>
    </lineage>
</organism>
<comment type="caution">
    <text evidence="6">The sequence shown here is derived from an EMBL/GenBank/DDBJ whole genome shotgun (WGS) entry which is preliminary data.</text>
</comment>
<evidence type="ECO:0000259" key="5">
    <source>
        <dbReference type="PROSITE" id="PS51078"/>
    </source>
</evidence>
<dbReference type="InterPro" id="IPR014757">
    <property type="entry name" value="Tscrpt_reg_IclR_C"/>
</dbReference>